<sequence>MVVWGEDRDDRQRDYRIALETRSDSPSVGQNRGDAILGVPFGLMGGGRPRSGIPDREPVPLWEMLPGDVMDYWDFVEANEDQVCCANCGRENHTVARCMIPMPDGFVHGCVFCNTRMHDTMECIQFPGVLDEQVAVLVSDRANMPPLYSPFWVPFLFRYRYKNPGAQIEEGFPWTVEFAKESLRNPDVGIWAVDAMEPGLAYARPVDPETKTWEEVWKAFQAEMASLGELYRGRNSTRPFDKVREMIDWIKDEPNAGERRRYWIQPYDKFYTPVPHDRFFTPVQRKALARSLRPDFTIGPEDLYVSDYEGDDEVES</sequence>
<proteinExistence type="predicted"/>
<reference evidence="1" key="1">
    <citation type="journal article" date="2020" name="BMC Genomics">
        <title>Correction to: Identification and distribution of gene clusters required for synthesis of sphingolipid metabolism inhibitors in diverse species of the filamentous fungus Fusarium.</title>
        <authorList>
            <person name="Kim H.S."/>
            <person name="Lohmar J.M."/>
            <person name="Busman M."/>
            <person name="Brown D.W."/>
            <person name="Naumann T.A."/>
            <person name="Divon H.H."/>
            <person name="Lysoe E."/>
            <person name="Uhlig S."/>
            <person name="Proctor R.H."/>
        </authorList>
    </citation>
    <scope>NUCLEOTIDE SEQUENCE</scope>
    <source>
        <strain evidence="1">NRRL 20472</strain>
    </source>
</reference>
<dbReference type="Proteomes" id="UP000622797">
    <property type="component" value="Unassembled WGS sequence"/>
</dbReference>
<accession>A0A8H4TUA0</accession>
<organism evidence="1 2">
    <name type="scientific">Fusarium sarcochroum</name>
    <dbReference type="NCBI Taxonomy" id="1208366"/>
    <lineage>
        <taxon>Eukaryota</taxon>
        <taxon>Fungi</taxon>
        <taxon>Dikarya</taxon>
        <taxon>Ascomycota</taxon>
        <taxon>Pezizomycotina</taxon>
        <taxon>Sordariomycetes</taxon>
        <taxon>Hypocreomycetidae</taxon>
        <taxon>Hypocreales</taxon>
        <taxon>Nectriaceae</taxon>
        <taxon>Fusarium</taxon>
        <taxon>Fusarium lateritium species complex</taxon>
    </lineage>
</organism>
<reference evidence="1" key="2">
    <citation type="submission" date="2020-05" db="EMBL/GenBank/DDBJ databases">
        <authorList>
            <person name="Kim H.-S."/>
            <person name="Proctor R.H."/>
            <person name="Brown D.W."/>
        </authorList>
    </citation>
    <scope>NUCLEOTIDE SEQUENCE</scope>
    <source>
        <strain evidence="1">NRRL 20472</strain>
    </source>
</reference>
<keyword evidence="2" id="KW-1185">Reference proteome</keyword>
<dbReference type="AlphaFoldDB" id="A0A8H4TUA0"/>
<protein>
    <submittedName>
        <fullName evidence="1">Uncharacterized protein</fullName>
    </submittedName>
</protein>
<comment type="caution">
    <text evidence="1">The sequence shown here is derived from an EMBL/GenBank/DDBJ whole genome shotgun (WGS) entry which is preliminary data.</text>
</comment>
<gene>
    <name evidence="1" type="ORF">FSARC_7919</name>
</gene>
<name>A0A8H4TUA0_9HYPO</name>
<dbReference type="EMBL" id="JABEXW010000426">
    <property type="protein sequence ID" value="KAF4964137.1"/>
    <property type="molecule type" value="Genomic_DNA"/>
</dbReference>
<evidence type="ECO:0000313" key="2">
    <source>
        <dbReference type="Proteomes" id="UP000622797"/>
    </source>
</evidence>
<dbReference type="OrthoDB" id="5105088at2759"/>
<evidence type="ECO:0000313" key="1">
    <source>
        <dbReference type="EMBL" id="KAF4964137.1"/>
    </source>
</evidence>